<dbReference type="AlphaFoldDB" id="A0A0S4JCR6"/>
<feature type="region of interest" description="Disordered" evidence="1">
    <location>
        <begin position="461"/>
        <end position="480"/>
    </location>
</feature>
<feature type="compositionally biased region" description="Low complexity" evidence="1">
    <location>
        <begin position="536"/>
        <end position="545"/>
    </location>
</feature>
<evidence type="ECO:0000313" key="3">
    <source>
        <dbReference type="Proteomes" id="UP000051952"/>
    </source>
</evidence>
<feature type="compositionally biased region" description="Pro residues" evidence="1">
    <location>
        <begin position="519"/>
        <end position="535"/>
    </location>
</feature>
<evidence type="ECO:0000256" key="1">
    <source>
        <dbReference type="SAM" id="MobiDB-lite"/>
    </source>
</evidence>
<name>A0A0S4JCR6_BODSA</name>
<accession>A0A0S4JCR6</accession>
<feature type="compositionally biased region" description="Low complexity" evidence="1">
    <location>
        <begin position="11"/>
        <end position="47"/>
    </location>
</feature>
<protein>
    <submittedName>
        <fullName evidence="2">Uncharacterized protein</fullName>
    </submittedName>
</protein>
<feature type="region of interest" description="Disordered" evidence="1">
    <location>
        <begin position="1"/>
        <end position="47"/>
    </location>
</feature>
<evidence type="ECO:0000313" key="2">
    <source>
        <dbReference type="EMBL" id="CUG88183.1"/>
    </source>
</evidence>
<proteinExistence type="predicted"/>
<dbReference type="Proteomes" id="UP000051952">
    <property type="component" value="Unassembled WGS sequence"/>
</dbReference>
<reference evidence="3" key="1">
    <citation type="submission" date="2015-09" db="EMBL/GenBank/DDBJ databases">
        <authorList>
            <consortium name="Pathogen Informatics"/>
        </authorList>
    </citation>
    <scope>NUCLEOTIDE SEQUENCE [LARGE SCALE GENOMIC DNA]</scope>
    <source>
        <strain evidence="3">Lake Konstanz</strain>
    </source>
</reference>
<feature type="compositionally biased region" description="Pro residues" evidence="1">
    <location>
        <begin position="1"/>
        <end position="10"/>
    </location>
</feature>
<organism evidence="2 3">
    <name type="scientific">Bodo saltans</name>
    <name type="common">Flagellated protozoan</name>
    <dbReference type="NCBI Taxonomy" id="75058"/>
    <lineage>
        <taxon>Eukaryota</taxon>
        <taxon>Discoba</taxon>
        <taxon>Euglenozoa</taxon>
        <taxon>Kinetoplastea</taxon>
        <taxon>Metakinetoplastina</taxon>
        <taxon>Eubodonida</taxon>
        <taxon>Bodonidae</taxon>
        <taxon>Bodo</taxon>
    </lineage>
</organism>
<dbReference type="VEuPathDB" id="TriTrypDB:BSAL_14055"/>
<feature type="region of interest" description="Disordered" evidence="1">
    <location>
        <begin position="513"/>
        <end position="545"/>
    </location>
</feature>
<gene>
    <name evidence="2" type="ORF">BSAL_14055</name>
</gene>
<dbReference type="EMBL" id="CYKH01001621">
    <property type="protein sequence ID" value="CUG88183.1"/>
    <property type="molecule type" value="Genomic_DNA"/>
</dbReference>
<sequence>MPPQSTPPAPRATATTTSGGVIPAAAAAPKPVASAPVPTSAPPSKSVPVAVVAPPHHSPDMWLQAWGQYTELAADERSSWAQLCQLEATAQQAIINQVRAFMAKADALLSSEAAGRLYLAQLDDTERLSTIGVPFLMGREMLLVAQHSSGPTTSGPSPDDVLSKLQTELTQLRESAVSERDHRDATDKERVLAWNAQNASMSNTILQLQEHVRSALDAYKTHAFTSASVAAAKAAEQAMERLQESQLAQKSGGTISDDAKRLAKVEFAKMRADARDTALRHTLREERDARDFVEEIQFVVRREFLNLFQAGVLKPLHRVDITSQPMVPPVPQPAAPPPPPPSVQLEAAVTLASISPSRARGPSLGDTLAREATDIQRGRRFVQYFHVLGYDVDIAAVYSSKFVEHGFGFAVDLSVADAEAVLGIHSVCRDVCQEELQAMGIDSIGERRTFFSRVKQFDQQQQQQVDQQHYQEEQPIENEEDGFAVSRTASLPFHVDPYASPTHHHGHLSRHIIGEPAHAPSPSPHRPGYELPPLPTSSASPPRTAGVTVQSIHGYREKCLARLGQLEKQLSDAWTAARHAARKRRTYSHQEEADWESAYGTAQASDAARVSAWIGELSELEVACRTGHSIAPSELPVPFDHKTGSSRSTLLERRILGRPCPRWWLRSGSSAPTSRGPSVPGGIILSTTPAASSAFPAWW</sequence>
<keyword evidence="3" id="KW-1185">Reference proteome</keyword>